<evidence type="ECO:0000256" key="1">
    <source>
        <dbReference type="ARBA" id="ARBA00023015"/>
    </source>
</evidence>
<dbReference type="InterPro" id="IPR009057">
    <property type="entry name" value="Homeodomain-like_sf"/>
</dbReference>
<comment type="caution">
    <text evidence="6">The sequence shown here is derived from an EMBL/GenBank/DDBJ whole genome shotgun (WGS) entry which is preliminary data.</text>
</comment>
<evidence type="ECO:0000313" key="7">
    <source>
        <dbReference type="Proteomes" id="UP001589692"/>
    </source>
</evidence>
<gene>
    <name evidence="6" type="ORF">ACFFP0_32030</name>
</gene>
<dbReference type="Pfam" id="PF00440">
    <property type="entry name" value="TetR_N"/>
    <property type="match status" value="1"/>
</dbReference>
<dbReference type="EMBL" id="JBHMAA010000077">
    <property type="protein sequence ID" value="MFB9953492.1"/>
    <property type="molecule type" value="Genomic_DNA"/>
</dbReference>
<keyword evidence="3" id="KW-0804">Transcription</keyword>
<evidence type="ECO:0000256" key="2">
    <source>
        <dbReference type="ARBA" id="ARBA00023125"/>
    </source>
</evidence>
<keyword evidence="7" id="KW-1185">Reference proteome</keyword>
<dbReference type="RefSeq" id="WP_377266279.1">
    <property type="nucleotide sequence ID" value="NZ_JBHMAA010000077.1"/>
</dbReference>
<dbReference type="Pfam" id="PF17935">
    <property type="entry name" value="TetR_C_27"/>
    <property type="match status" value="1"/>
</dbReference>
<dbReference type="PRINTS" id="PR00455">
    <property type="entry name" value="HTHTETR"/>
</dbReference>
<dbReference type="PROSITE" id="PS50977">
    <property type="entry name" value="HTH_TETR_2"/>
    <property type="match status" value="1"/>
</dbReference>
<name>A0ABV6AS89_9HYPH</name>
<dbReference type="Gene3D" id="1.10.357.10">
    <property type="entry name" value="Tetracycline Repressor, domain 2"/>
    <property type="match status" value="1"/>
</dbReference>
<proteinExistence type="predicted"/>
<evidence type="ECO:0000313" key="6">
    <source>
        <dbReference type="EMBL" id="MFB9953492.1"/>
    </source>
</evidence>
<keyword evidence="2 4" id="KW-0238">DNA-binding</keyword>
<dbReference type="SUPFAM" id="SSF46689">
    <property type="entry name" value="Homeodomain-like"/>
    <property type="match status" value="1"/>
</dbReference>
<reference evidence="6 7" key="1">
    <citation type="submission" date="2024-09" db="EMBL/GenBank/DDBJ databases">
        <authorList>
            <person name="Sun Q."/>
            <person name="Mori K."/>
        </authorList>
    </citation>
    <scope>NUCLEOTIDE SEQUENCE [LARGE SCALE GENOMIC DNA]</scope>
    <source>
        <strain evidence="6 7">TBRC 4938</strain>
    </source>
</reference>
<dbReference type="PANTHER" id="PTHR30055">
    <property type="entry name" value="HTH-TYPE TRANSCRIPTIONAL REGULATOR RUTR"/>
    <property type="match status" value="1"/>
</dbReference>
<keyword evidence="1" id="KW-0805">Transcription regulation</keyword>
<protein>
    <submittedName>
        <fullName evidence="6">TetR family transcriptional regulator</fullName>
    </submittedName>
</protein>
<feature type="domain" description="HTH tetR-type" evidence="5">
    <location>
        <begin position="11"/>
        <end position="71"/>
    </location>
</feature>
<evidence type="ECO:0000256" key="3">
    <source>
        <dbReference type="ARBA" id="ARBA00023163"/>
    </source>
</evidence>
<dbReference type="PANTHER" id="PTHR30055:SF151">
    <property type="entry name" value="TRANSCRIPTIONAL REGULATORY PROTEIN"/>
    <property type="match status" value="1"/>
</dbReference>
<dbReference type="InterPro" id="IPR050109">
    <property type="entry name" value="HTH-type_TetR-like_transc_reg"/>
</dbReference>
<dbReference type="Proteomes" id="UP001589692">
    <property type="component" value="Unassembled WGS sequence"/>
</dbReference>
<evidence type="ECO:0000259" key="5">
    <source>
        <dbReference type="PROSITE" id="PS50977"/>
    </source>
</evidence>
<accession>A0ABV6AS89</accession>
<dbReference type="InterPro" id="IPR041478">
    <property type="entry name" value="TetR_C_27"/>
</dbReference>
<dbReference type="InterPro" id="IPR001647">
    <property type="entry name" value="HTH_TetR"/>
</dbReference>
<evidence type="ECO:0000256" key="4">
    <source>
        <dbReference type="PROSITE-ProRule" id="PRU00335"/>
    </source>
</evidence>
<organism evidence="6 7">
    <name type="scientific">Rhizobium puerariae</name>
    <dbReference type="NCBI Taxonomy" id="1585791"/>
    <lineage>
        <taxon>Bacteria</taxon>
        <taxon>Pseudomonadati</taxon>
        <taxon>Pseudomonadota</taxon>
        <taxon>Alphaproteobacteria</taxon>
        <taxon>Hyphomicrobiales</taxon>
        <taxon>Rhizobiaceae</taxon>
        <taxon>Rhizobium/Agrobacterium group</taxon>
        <taxon>Rhizobium</taxon>
    </lineage>
</organism>
<feature type="DNA-binding region" description="H-T-H motif" evidence="4">
    <location>
        <begin position="34"/>
        <end position="53"/>
    </location>
</feature>
<sequence>MKVRRPRRKAEETREDILRTGETLFREQGIAKSSIADIAHVLNMSPANVFKHFHSKSALVDAICDRHVNHMIGRFNTFDEPVPAPERLTLVVRKLMEAHLRDIRENPYFLEMIFVMSETDLPSGRHYKSLLEGLFYDLIRKGAEDGVYHCKDPGTAGRHVAAAFASVLHPVFLAAADEMELRERCAGLCGLVNAALQNPLEK</sequence>